<comment type="caution">
    <text evidence="8">The sequence shown here is derived from an EMBL/GenBank/DDBJ whole genome shotgun (WGS) entry which is preliminary data.</text>
</comment>
<comment type="catalytic activity">
    <reaction evidence="5">
        <text>L-seryl-[protein] + ATP = O-phospho-L-seryl-[protein] + ADP + H(+)</text>
        <dbReference type="Rhea" id="RHEA:17989"/>
        <dbReference type="Rhea" id="RHEA-COMP:9863"/>
        <dbReference type="Rhea" id="RHEA-COMP:11604"/>
        <dbReference type="ChEBI" id="CHEBI:15378"/>
        <dbReference type="ChEBI" id="CHEBI:29999"/>
        <dbReference type="ChEBI" id="CHEBI:30616"/>
        <dbReference type="ChEBI" id="CHEBI:83421"/>
        <dbReference type="ChEBI" id="CHEBI:456216"/>
        <dbReference type="EC" id="2.7.11.1"/>
    </reaction>
</comment>
<dbReference type="CDD" id="cd00028">
    <property type="entry name" value="B_lectin"/>
    <property type="match status" value="1"/>
</dbReference>
<feature type="non-terminal residue" evidence="8">
    <location>
        <position position="1"/>
    </location>
</feature>
<dbReference type="PROSITE" id="PS50927">
    <property type="entry name" value="BULB_LECTIN"/>
    <property type="match status" value="1"/>
</dbReference>
<evidence type="ECO:0000256" key="6">
    <source>
        <dbReference type="SAM" id="SignalP"/>
    </source>
</evidence>
<evidence type="ECO:0000313" key="8">
    <source>
        <dbReference type="EMBL" id="TVU16240.1"/>
    </source>
</evidence>
<comment type="subcellular location">
    <subcellularLocation>
        <location evidence="1">Membrane</location>
        <topology evidence="1">Single-pass type I membrane protein</topology>
    </subcellularLocation>
</comment>
<dbReference type="PANTHER" id="PTHR32444">
    <property type="entry name" value="BULB-TYPE LECTIN DOMAIN-CONTAINING PROTEIN"/>
    <property type="match status" value="1"/>
</dbReference>
<dbReference type="InterPro" id="IPR001480">
    <property type="entry name" value="Bulb-type_lectin_dom"/>
</dbReference>
<gene>
    <name evidence="8" type="ORF">EJB05_39792</name>
</gene>
<dbReference type="SUPFAM" id="SSF51110">
    <property type="entry name" value="alpha-D-mannose-specific plant lectins"/>
    <property type="match status" value="1"/>
</dbReference>
<evidence type="ECO:0000256" key="4">
    <source>
        <dbReference type="ARBA" id="ARBA00047899"/>
    </source>
</evidence>
<feature type="signal peptide" evidence="6">
    <location>
        <begin position="1"/>
        <end position="21"/>
    </location>
</feature>
<dbReference type="AlphaFoldDB" id="A0A5J9TY18"/>
<feature type="domain" description="Bulb-type lectin" evidence="7">
    <location>
        <begin position="22"/>
        <end position="152"/>
    </location>
</feature>
<organism evidence="8 9">
    <name type="scientific">Eragrostis curvula</name>
    <name type="common">weeping love grass</name>
    <dbReference type="NCBI Taxonomy" id="38414"/>
    <lineage>
        <taxon>Eukaryota</taxon>
        <taxon>Viridiplantae</taxon>
        <taxon>Streptophyta</taxon>
        <taxon>Embryophyta</taxon>
        <taxon>Tracheophyta</taxon>
        <taxon>Spermatophyta</taxon>
        <taxon>Magnoliopsida</taxon>
        <taxon>Liliopsida</taxon>
        <taxon>Poales</taxon>
        <taxon>Poaceae</taxon>
        <taxon>PACMAD clade</taxon>
        <taxon>Chloridoideae</taxon>
        <taxon>Eragrostideae</taxon>
        <taxon>Eragrostidinae</taxon>
        <taxon>Eragrostis</taxon>
    </lineage>
</organism>
<dbReference type="PANTHER" id="PTHR32444:SF118">
    <property type="entry name" value="OS09G0551150 PROTEIN"/>
    <property type="match status" value="1"/>
</dbReference>
<evidence type="ECO:0000313" key="9">
    <source>
        <dbReference type="Proteomes" id="UP000324897"/>
    </source>
</evidence>
<dbReference type="EMBL" id="RWGY01000031">
    <property type="protein sequence ID" value="TVU16240.1"/>
    <property type="molecule type" value="Genomic_DNA"/>
</dbReference>
<protein>
    <recommendedName>
        <fullName evidence="2">non-specific serine/threonine protein kinase</fullName>
        <ecNumber evidence="2">2.7.11.1</ecNumber>
    </recommendedName>
</protein>
<dbReference type="Pfam" id="PF01453">
    <property type="entry name" value="B_lectin"/>
    <property type="match status" value="1"/>
</dbReference>
<proteinExistence type="predicted"/>
<dbReference type="GO" id="GO:0051707">
    <property type="term" value="P:response to other organism"/>
    <property type="evidence" value="ECO:0007669"/>
    <property type="project" value="UniProtKB-ARBA"/>
</dbReference>
<accession>A0A5J9TY18</accession>
<dbReference type="GO" id="GO:0004674">
    <property type="term" value="F:protein serine/threonine kinase activity"/>
    <property type="evidence" value="ECO:0007669"/>
    <property type="project" value="UniProtKB-EC"/>
</dbReference>
<keyword evidence="3" id="KW-0675">Receptor</keyword>
<evidence type="ECO:0000256" key="5">
    <source>
        <dbReference type="ARBA" id="ARBA00048679"/>
    </source>
</evidence>
<sequence length="191" mass="20909">MGLASLSALLLFPFLVSLCASDDQLTPAKPLTFPNDKLVSSNGVFAMGFFSRSQTNSRTRFYIGIWYNNIPKREVVWVANRDNPIIIPSSATLAVTDRSDIVLSDPDEGRIYWSMENNVTATGGAGASVTLSNDGNLILPSSNGTILWQSFDHPPSRHAATDEQPDPLRPRSAAQLIQIFNTPQRLTNDKS</sequence>
<name>A0A5J9TY18_9POAL</name>
<comment type="catalytic activity">
    <reaction evidence="4">
        <text>L-threonyl-[protein] + ATP = O-phospho-L-threonyl-[protein] + ADP + H(+)</text>
        <dbReference type="Rhea" id="RHEA:46608"/>
        <dbReference type="Rhea" id="RHEA-COMP:11060"/>
        <dbReference type="Rhea" id="RHEA-COMP:11605"/>
        <dbReference type="ChEBI" id="CHEBI:15378"/>
        <dbReference type="ChEBI" id="CHEBI:30013"/>
        <dbReference type="ChEBI" id="CHEBI:30616"/>
        <dbReference type="ChEBI" id="CHEBI:61977"/>
        <dbReference type="ChEBI" id="CHEBI:456216"/>
        <dbReference type="EC" id="2.7.11.1"/>
    </reaction>
</comment>
<feature type="chain" id="PRO_5023872715" description="non-specific serine/threonine protein kinase" evidence="6">
    <location>
        <begin position="22"/>
        <end position="191"/>
    </location>
</feature>
<dbReference type="InterPro" id="IPR036426">
    <property type="entry name" value="Bulb-type_lectin_dom_sf"/>
</dbReference>
<dbReference type="Proteomes" id="UP000324897">
    <property type="component" value="Unassembled WGS sequence"/>
</dbReference>
<evidence type="ECO:0000256" key="1">
    <source>
        <dbReference type="ARBA" id="ARBA00004479"/>
    </source>
</evidence>
<dbReference type="GO" id="GO:0016020">
    <property type="term" value="C:membrane"/>
    <property type="evidence" value="ECO:0007669"/>
    <property type="project" value="UniProtKB-SubCell"/>
</dbReference>
<dbReference type="Gene3D" id="2.90.10.10">
    <property type="entry name" value="Bulb-type lectin domain"/>
    <property type="match status" value="1"/>
</dbReference>
<evidence type="ECO:0000256" key="3">
    <source>
        <dbReference type="ARBA" id="ARBA00023170"/>
    </source>
</evidence>
<keyword evidence="9" id="KW-1185">Reference proteome</keyword>
<dbReference type="OrthoDB" id="690164at2759"/>
<reference evidence="8 9" key="1">
    <citation type="journal article" date="2019" name="Sci. Rep.">
        <title>A high-quality genome of Eragrostis curvula grass provides insights into Poaceae evolution and supports new strategies to enhance forage quality.</title>
        <authorList>
            <person name="Carballo J."/>
            <person name="Santos B.A.C.M."/>
            <person name="Zappacosta D."/>
            <person name="Garbus I."/>
            <person name="Selva J.P."/>
            <person name="Gallo C.A."/>
            <person name="Diaz A."/>
            <person name="Albertini E."/>
            <person name="Caccamo M."/>
            <person name="Echenique V."/>
        </authorList>
    </citation>
    <scope>NUCLEOTIDE SEQUENCE [LARGE SCALE GENOMIC DNA]</scope>
    <source>
        <strain evidence="9">cv. Victoria</strain>
        <tissue evidence="8">Leaf</tissue>
    </source>
</reference>
<evidence type="ECO:0000259" key="7">
    <source>
        <dbReference type="PROSITE" id="PS50927"/>
    </source>
</evidence>
<dbReference type="Gramene" id="TVU16240">
    <property type="protein sequence ID" value="TVU16240"/>
    <property type="gene ID" value="EJB05_39792"/>
</dbReference>
<evidence type="ECO:0000256" key="2">
    <source>
        <dbReference type="ARBA" id="ARBA00012513"/>
    </source>
</evidence>
<dbReference type="SMART" id="SM00108">
    <property type="entry name" value="B_lectin"/>
    <property type="match status" value="1"/>
</dbReference>
<keyword evidence="6" id="KW-0732">Signal</keyword>
<dbReference type="EC" id="2.7.11.1" evidence="2"/>